<name>A0A4U3KPB2_9BACT</name>
<feature type="binding site" evidence="8">
    <location>
        <position position="97"/>
    </location>
    <ligand>
        <name>Mg(2+)</name>
        <dbReference type="ChEBI" id="CHEBI:18420"/>
    </ligand>
</feature>
<evidence type="ECO:0000256" key="5">
    <source>
        <dbReference type="ARBA" id="ARBA00022801"/>
    </source>
</evidence>
<accession>A0A4U3KPB2</accession>
<evidence type="ECO:0000256" key="8">
    <source>
        <dbReference type="HAMAP-Rule" id="MF_00265"/>
    </source>
</evidence>
<dbReference type="GO" id="GO:0004540">
    <property type="term" value="F:RNA nuclease activity"/>
    <property type="evidence" value="ECO:0007669"/>
    <property type="project" value="InterPro"/>
</dbReference>
<sequence>MADRTLMIDTTLLIDYFRKTDKSKSRLVQLSEQFDQLVISTVTEFEVYSGATEAQLTFWTELLSEILVLPFDSQAAHIAVEIQRDLKKLRKTIEKADLFIAATAVANGLTLDTLNRKHFDKIKQLKLLDDNSGG</sequence>
<evidence type="ECO:0000256" key="3">
    <source>
        <dbReference type="ARBA" id="ARBA00022722"/>
    </source>
</evidence>
<reference evidence="10 11" key="1">
    <citation type="submission" date="2019-05" db="EMBL/GenBank/DDBJ databases">
        <title>Panacibacter sp. strain 17mud1-8 Genome sequencing and assembly.</title>
        <authorList>
            <person name="Chhetri G."/>
        </authorList>
    </citation>
    <scope>NUCLEOTIDE SEQUENCE [LARGE SCALE GENOMIC DNA]</scope>
    <source>
        <strain evidence="10 11">17mud1-8</strain>
    </source>
</reference>
<dbReference type="InterPro" id="IPR002716">
    <property type="entry name" value="PIN_dom"/>
</dbReference>
<evidence type="ECO:0000259" key="9">
    <source>
        <dbReference type="Pfam" id="PF01850"/>
    </source>
</evidence>
<evidence type="ECO:0000256" key="4">
    <source>
        <dbReference type="ARBA" id="ARBA00022723"/>
    </source>
</evidence>
<dbReference type="SUPFAM" id="SSF88723">
    <property type="entry name" value="PIN domain-like"/>
    <property type="match status" value="1"/>
</dbReference>
<comment type="function">
    <text evidence="8">Toxic component of a toxin-antitoxin (TA) system. An RNase.</text>
</comment>
<protein>
    <recommendedName>
        <fullName evidence="8">Ribonuclease VapC</fullName>
        <shortName evidence="8">RNase VapC</shortName>
        <ecNumber evidence="8">3.1.-.-</ecNumber>
    </recommendedName>
    <alternativeName>
        <fullName evidence="8">Toxin VapC</fullName>
    </alternativeName>
</protein>
<dbReference type="AlphaFoldDB" id="A0A4U3KPB2"/>
<dbReference type="PANTHER" id="PTHR33653">
    <property type="entry name" value="RIBONUCLEASE VAPC2"/>
    <property type="match status" value="1"/>
</dbReference>
<comment type="cofactor">
    <cofactor evidence="1 8">
        <name>Mg(2+)</name>
        <dbReference type="ChEBI" id="CHEBI:18420"/>
    </cofactor>
</comment>
<evidence type="ECO:0000313" key="11">
    <source>
        <dbReference type="Proteomes" id="UP000305848"/>
    </source>
</evidence>
<evidence type="ECO:0000256" key="2">
    <source>
        <dbReference type="ARBA" id="ARBA00022649"/>
    </source>
</evidence>
<keyword evidence="5 8" id="KW-0378">Hydrolase</keyword>
<dbReference type="GO" id="GO:0090729">
    <property type="term" value="F:toxin activity"/>
    <property type="evidence" value="ECO:0007669"/>
    <property type="project" value="UniProtKB-KW"/>
</dbReference>
<keyword evidence="3 8" id="KW-0540">Nuclease</keyword>
<keyword evidence="6 8" id="KW-0460">Magnesium</keyword>
<dbReference type="Proteomes" id="UP000305848">
    <property type="component" value="Unassembled WGS sequence"/>
</dbReference>
<dbReference type="EMBL" id="SZQL01000054">
    <property type="protein sequence ID" value="TKK64008.1"/>
    <property type="molecule type" value="Genomic_DNA"/>
</dbReference>
<dbReference type="InterPro" id="IPR022907">
    <property type="entry name" value="VapC_family"/>
</dbReference>
<dbReference type="InterPro" id="IPR050556">
    <property type="entry name" value="Type_II_TA_system_RNase"/>
</dbReference>
<keyword evidence="11" id="KW-1185">Reference proteome</keyword>
<dbReference type="OrthoDB" id="9804823at2"/>
<gene>
    <name evidence="8" type="primary">vapC</name>
    <name evidence="10" type="ORF">FC093_23460</name>
</gene>
<keyword evidence="2 8" id="KW-1277">Toxin-antitoxin system</keyword>
<comment type="caution">
    <text evidence="10">The sequence shown here is derived from an EMBL/GenBank/DDBJ whole genome shotgun (WGS) entry which is preliminary data.</text>
</comment>
<evidence type="ECO:0000256" key="6">
    <source>
        <dbReference type="ARBA" id="ARBA00022842"/>
    </source>
</evidence>
<keyword evidence="4 8" id="KW-0479">Metal-binding</keyword>
<feature type="binding site" evidence="8">
    <location>
        <position position="9"/>
    </location>
    <ligand>
        <name>Mg(2+)</name>
        <dbReference type="ChEBI" id="CHEBI:18420"/>
    </ligand>
</feature>
<dbReference type="PANTHER" id="PTHR33653:SF1">
    <property type="entry name" value="RIBONUCLEASE VAPC2"/>
    <property type="match status" value="1"/>
</dbReference>
<dbReference type="CDD" id="cd09881">
    <property type="entry name" value="PIN_VapC4-5_FitB-like"/>
    <property type="match status" value="1"/>
</dbReference>
<dbReference type="InterPro" id="IPR029060">
    <property type="entry name" value="PIN-like_dom_sf"/>
</dbReference>
<proteinExistence type="inferred from homology"/>
<keyword evidence="8" id="KW-0800">Toxin</keyword>
<dbReference type="Gene3D" id="3.40.50.1010">
    <property type="entry name" value="5'-nuclease"/>
    <property type="match status" value="1"/>
</dbReference>
<dbReference type="RefSeq" id="WP_137264262.1">
    <property type="nucleotide sequence ID" value="NZ_SZQL01000054.1"/>
</dbReference>
<evidence type="ECO:0000313" key="10">
    <source>
        <dbReference type="EMBL" id="TKK64008.1"/>
    </source>
</evidence>
<evidence type="ECO:0000256" key="7">
    <source>
        <dbReference type="ARBA" id="ARBA00038093"/>
    </source>
</evidence>
<feature type="domain" description="PIN" evidence="9">
    <location>
        <begin position="7"/>
        <end position="122"/>
    </location>
</feature>
<comment type="similarity">
    <text evidence="7 8">Belongs to the PINc/VapC protein family.</text>
</comment>
<dbReference type="GO" id="GO:0000287">
    <property type="term" value="F:magnesium ion binding"/>
    <property type="evidence" value="ECO:0007669"/>
    <property type="project" value="UniProtKB-UniRule"/>
</dbReference>
<dbReference type="EC" id="3.1.-.-" evidence="8"/>
<organism evidence="10 11">
    <name type="scientific">Ilyomonas limi</name>
    <dbReference type="NCBI Taxonomy" id="2575867"/>
    <lineage>
        <taxon>Bacteria</taxon>
        <taxon>Pseudomonadati</taxon>
        <taxon>Bacteroidota</taxon>
        <taxon>Chitinophagia</taxon>
        <taxon>Chitinophagales</taxon>
        <taxon>Chitinophagaceae</taxon>
        <taxon>Ilyomonas</taxon>
    </lineage>
</organism>
<dbReference type="GO" id="GO:0016787">
    <property type="term" value="F:hydrolase activity"/>
    <property type="evidence" value="ECO:0007669"/>
    <property type="project" value="UniProtKB-KW"/>
</dbReference>
<dbReference type="HAMAP" id="MF_00265">
    <property type="entry name" value="VapC_Nob1"/>
    <property type="match status" value="1"/>
</dbReference>
<dbReference type="Pfam" id="PF01850">
    <property type="entry name" value="PIN"/>
    <property type="match status" value="1"/>
</dbReference>
<evidence type="ECO:0000256" key="1">
    <source>
        <dbReference type="ARBA" id="ARBA00001946"/>
    </source>
</evidence>